<feature type="compositionally biased region" description="Basic and acidic residues" evidence="1">
    <location>
        <begin position="54"/>
        <end position="63"/>
    </location>
</feature>
<evidence type="ECO:0000259" key="2">
    <source>
        <dbReference type="Pfam" id="PF17780"/>
    </source>
</evidence>
<dbReference type="EMBL" id="KK914582">
    <property type="protein sequence ID" value="KDP32429.1"/>
    <property type="molecule type" value="Genomic_DNA"/>
</dbReference>
<dbReference type="Proteomes" id="UP000027138">
    <property type="component" value="Unassembled WGS sequence"/>
</dbReference>
<name>A0A067KKT5_JATCU</name>
<organism evidence="3 4">
    <name type="scientific">Jatropha curcas</name>
    <name type="common">Barbados nut</name>
    <dbReference type="NCBI Taxonomy" id="180498"/>
    <lineage>
        <taxon>Eukaryota</taxon>
        <taxon>Viridiplantae</taxon>
        <taxon>Streptophyta</taxon>
        <taxon>Embryophyta</taxon>
        <taxon>Tracheophyta</taxon>
        <taxon>Spermatophyta</taxon>
        <taxon>Magnoliopsida</taxon>
        <taxon>eudicotyledons</taxon>
        <taxon>Gunneridae</taxon>
        <taxon>Pentapetalae</taxon>
        <taxon>rosids</taxon>
        <taxon>fabids</taxon>
        <taxon>Malpighiales</taxon>
        <taxon>Euphorbiaceae</taxon>
        <taxon>Crotonoideae</taxon>
        <taxon>Jatropheae</taxon>
        <taxon>Jatropha</taxon>
    </lineage>
</organism>
<feature type="compositionally biased region" description="Polar residues" evidence="1">
    <location>
        <begin position="336"/>
        <end position="368"/>
    </location>
</feature>
<keyword evidence="4" id="KW-1185">Reference proteome</keyword>
<feature type="region of interest" description="Disordered" evidence="1">
    <location>
        <begin position="1"/>
        <end position="63"/>
    </location>
</feature>
<dbReference type="GO" id="GO:0005682">
    <property type="term" value="C:U5 snRNP"/>
    <property type="evidence" value="ECO:0007669"/>
    <property type="project" value="InterPro"/>
</dbReference>
<dbReference type="PANTHER" id="PTHR13138:SF3">
    <property type="entry name" value="CD2 ANTIGEN CYTOPLASMIC TAIL-BINDING PROTEIN 2"/>
    <property type="match status" value="1"/>
</dbReference>
<dbReference type="KEGG" id="jcu:105639385"/>
<sequence>MEEGMLPSRSNRKRPFFEDLEDDDSNKPPKQKKVRFPKGKKVKPGDEEALADGPKVEDVPLDIKDPRVAAKERAKRRSQITVELFNEETNDVSTAEVSYEDNETFVEDGIQIEPFNLEQEREEGYFDAQGNFVEYVHEKEFKDAWLDSVEVDPRYASKSSMEAVENDDKNDSSDLSSEDIGIIKKRIANLLEPGETVLQALRRLKGGSNNRKEKMSAETQRLFDQLTEDANKLLEQGEYNVYHDKKEVFKREAEGYEKLAVARGKGISLTAGQEISDYNMRADLSSDVTELGVTTSKLSNVDVGVSNMNVSAAETSGNGADAFDMFADDDDNASAGPSSSNSTLVSGPNSNGFSQPSSDGQNSASETGALQDDYVYDETSRYYYSSSSGYYYDPSTGLYCYASSGTWYSFNEETGTYDEINEVANAN</sequence>
<dbReference type="AlphaFoldDB" id="A0A067KKT5"/>
<protein>
    <recommendedName>
        <fullName evidence="2">OCRE domain-containing protein</fullName>
    </recommendedName>
</protein>
<proteinExistence type="predicted"/>
<feature type="domain" description="OCRE" evidence="2">
    <location>
        <begin position="371"/>
        <end position="419"/>
    </location>
</feature>
<dbReference type="Pfam" id="PF17780">
    <property type="entry name" value="OCRE"/>
    <property type="match status" value="1"/>
</dbReference>
<feature type="region of interest" description="Disordered" evidence="1">
    <location>
        <begin position="324"/>
        <end position="372"/>
    </location>
</feature>
<feature type="compositionally biased region" description="Basic residues" evidence="1">
    <location>
        <begin position="29"/>
        <end position="42"/>
    </location>
</feature>
<dbReference type="STRING" id="180498.A0A067KKT5"/>
<evidence type="ECO:0000256" key="1">
    <source>
        <dbReference type="SAM" id="MobiDB-lite"/>
    </source>
</evidence>
<dbReference type="InterPro" id="IPR039905">
    <property type="entry name" value="CD2BP2/Lin1"/>
</dbReference>
<reference evidence="3 4" key="1">
    <citation type="journal article" date="2014" name="PLoS ONE">
        <title>Global Analysis of Gene Expression Profiles in Physic Nut (Jatropha curcas L.) Seedlings Exposed to Salt Stress.</title>
        <authorList>
            <person name="Zhang L."/>
            <person name="Zhang C."/>
            <person name="Wu P."/>
            <person name="Chen Y."/>
            <person name="Li M."/>
            <person name="Jiang H."/>
            <person name="Wu G."/>
        </authorList>
    </citation>
    <scope>NUCLEOTIDE SEQUENCE [LARGE SCALE GENOMIC DNA]</scope>
    <source>
        <strain evidence="4">cv. GZQX0401</strain>
        <tissue evidence="3">Young leaves</tissue>
    </source>
</reference>
<accession>A0A067KKT5</accession>
<gene>
    <name evidence="3" type="ORF">JCGZ_13354</name>
</gene>
<feature type="region of interest" description="Disordered" evidence="1">
    <location>
        <begin position="156"/>
        <end position="176"/>
    </location>
</feature>
<dbReference type="PANTHER" id="PTHR13138">
    <property type="entry name" value="PROTEIN LIN1"/>
    <property type="match status" value="1"/>
</dbReference>
<evidence type="ECO:0000313" key="3">
    <source>
        <dbReference type="EMBL" id="KDP32429.1"/>
    </source>
</evidence>
<dbReference type="OrthoDB" id="331341at2759"/>
<dbReference type="InterPro" id="IPR041591">
    <property type="entry name" value="OCRE"/>
</dbReference>
<evidence type="ECO:0000313" key="4">
    <source>
        <dbReference type="Proteomes" id="UP000027138"/>
    </source>
</evidence>